<dbReference type="InterPro" id="IPR050789">
    <property type="entry name" value="Diverse_Enzym_Activities"/>
</dbReference>
<dbReference type="PANTHER" id="PTHR43283:SF15">
    <property type="entry name" value="CONSERVED PROTEIN"/>
    <property type="match status" value="1"/>
</dbReference>
<dbReference type="Gene3D" id="3.40.710.10">
    <property type="entry name" value="DD-peptidase/beta-lactamase superfamily"/>
    <property type="match status" value="1"/>
</dbReference>
<evidence type="ECO:0000313" key="2">
    <source>
        <dbReference type="EMBL" id="CAB4561534.1"/>
    </source>
</evidence>
<dbReference type="InterPro" id="IPR001466">
    <property type="entry name" value="Beta-lactam-related"/>
</dbReference>
<sequence length="273" mass="29815">MSLLDAAWQRADAWPVEESSIVVVTRDGAFTHGDIQRRQRIASVSKPLVAHAVLIATEEGSITLDDPVGHTGCTVRHLLAHAGGYPFEGAQPVGRPGTKRMYSNTGYEMLAHHVEQCTSMPFEDYFHEAVCVPLEMHNTALQGSAAKDVWSTISDLTKFLYELRSPRLISQETYLAAVMPVFENLSGVVPAVGTFDPCPWGMGCEIRGHKTPHWTGAKNSAATFGHFGGIGTFLWVDPVADVACAMLAEREFDEWGLSLWPAFSDEVLTAVGR</sequence>
<feature type="domain" description="Beta-lactamase-related" evidence="1">
    <location>
        <begin position="38"/>
        <end position="252"/>
    </location>
</feature>
<gene>
    <name evidence="2" type="ORF">UFOPK1572_00870</name>
</gene>
<dbReference type="EMBL" id="CAEZTC010000100">
    <property type="protein sequence ID" value="CAB4561534.1"/>
    <property type="molecule type" value="Genomic_DNA"/>
</dbReference>
<organism evidence="2">
    <name type="scientific">freshwater metagenome</name>
    <dbReference type="NCBI Taxonomy" id="449393"/>
    <lineage>
        <taxon>unclassified sequences</taxon>
        <taxon>metagenomes</taxon>
        <taxon>ecological metagenomes</taxon>
    </lineage>
</organism>
<dbReference type="PANTHER" id="PTHR43283">
    <property type="entry name" value="BETA-LACTAMASE-RELATED"/>
    <property type="match status" value="1"/>
</dbReference>
<proteinExistence type="predicted"/>
<accession>A0A6J6DE31</accession>
<dbReference type="SUPFAM" id="SSF56601">
    <property type="entry name" value="beta-lactamase/transpeptidase-like"/>
    <property type="match status" value="1"/>
</dbReference>
<dbReference type="Pfam" id="PF00144">
    <property type="entry name" value="Beta-lactamase"/>
    <property type="match status" value="1"/>
</dbReference>
<evidence type="ECO:0000259" key="1">
    <source>
        <dbReference type="Pfam" id="PF00144"/>
    </source>
</evidence>
<reference evidence="2" key="1">
    <citation type="submission" date="2020-05" db="EMBL/GenBank/DDBJ databases">
        <authorList>
            <person name="Chiriac C."/>
            <person name="Salcher M."/>
            <person name="Ghai R."/>
            <person name="Kavagutti S V."/>
        </authorList>
    </citation>
    <scope>NUCLEOTIDE SEQUENCE</scope>
</reference>
<name>A0A6J6DE31_9ZZZZ</name>
<dbReference type="AlphaFoldDB" id="A0A6J6DE31"/>
<protein>
    <submittedName>
        <fullName evidence="2">Unannotated protein</fullName>
    </submittedName>
</protein>
<dbReference type="InterPro" id="IPR012338">
    <property type="entry name" value="Beta-lactam/transpept-like"/>
</dbReference>